<dbReference type="AlphaFoldDB" id="A0A0G1YXC3"/>
<evidence type="ECO:0000313" key="2">
    <source>
        <dbReference type="EMBL" id="KKW47931.1"/>
    </source>
</evidence>
<protein>
    <submittedName>
        <fullName evidence="2">ABC-type transport system involved in Fe-S cluster assembly</fullName>
    </submittedName>
</protein>
<dbReference type="GO" id="GO:0016226">
    <property type="term" value="P:iron-sulfur cluster assembly"/>
    <property type="evidence" value="ECO:0007669"/>
    <property type="project" value="InterPro"/>
</dbReference>
<dbReference type="InterPro" id="IPR055346">
    <property type="entry name" value="Fe-S_cluster_assembly_SufBD"/>
</dbReference>
<proteinExistence type="predicted"/>
<feature type="domain" description="SUF system FeS cluster assembly SufBD core" evidence="1">
    <location>
        <begin position="26"/>
        <end position="169"/>
    </location>
</feature>
<evidence type="ECO:0000259" key="1">
    <source>
        <dbReference type="Pfam" id="PF01458"/>
    </source>
</evidence>
<gene>
    <name evidence="2" type="ORF">UY98_C0002G0026</name>
</gene>
<comment type="caution">
    <text evidence="2">The sequence shown here is derived from an EMBL/GenBank/DDBJ whole genome shotgun (WGS) entry which is preliminary data.</text>
</comment>
<dbReference type="SUPFAM" id="SSF101960">
    <property type="entry name" value="Stabilizer of iron transporter SufD"/>
    <property type="match status" value="1"/>
</dbReference>
<evidence type="ECO:0000313" key="3">
    <source>
        <dbReference type="Proteomes" id="UP000034789"/>
    </source>
</evidence>
<dbReference type="InterPro" id="IPR000825">
    <property type="entry name" value="SUF_FeS_clus_asmbl_SufBD_core"/>
</dbReference>
<accession>A0A0G1YXC3</accession>
<dbReference type="PANTHER" id="PTHR43575:SF1">
    <property type="entry name" value="PROTEIN ABCI7, CHLOROPLASTIC"/>
    <property type="match status" value="1"/>
</dbReference>
<dbReference type="Pfam" id="PF01458">
    <property type="entry name" value="SUFBD_core"/>
    <property type="match status" value="1"/>
</dbReference>
<organism evidence="2 3">
    <name type="scientific">Candidatus Kaiserbacteria bacterium GW2011_GWA2_58_9</name>
    <dbReference type="NCBI Taxonomy" id="1618672"/>
    <lineage>
        <taxon>Bacteria</taxon>
        <taxon>Candidatus Kaiseribacteriota</taxon>
    </lineage>
</organism>
<dbReference type="PANTHER" id="PTHR43575">
    <property type="entry name" value="PROTEIN ABCI7, CHLOROPLASTIC"/>
    <property type="match status" value="1"/>
</dbReference>
<sequence>MKTKRETIEARVPKGEMRIVPIVWFGEGDRAVKARVVLDKPGSSAKVLCLFFAKKGKFDLHTEIVHDAPNTFSRTLIKGVLDGEAAADYEGSVTINKGAKNADADLNEHAILLSSKARANAIPRLEVLENDVKAGHGATVGKVSDEEIFYLETRGLPREEAKKLIVRGFLDSFVNEFPKEEAENIRAQLPRL</sequence>
<dbReference type="Proteomes" id="UP000034789">
    <property type="component" value="Unassembled WGS sequence"/>
</dbReference>
<name>A0A0G1YXC3_9BACT</name>
<dbReference type="EMBL" id="LCSD01000002">
    <property type="protein sequence ID" value="KKW47931.1"/>
    <property type="molecule type" value="Genomic_DNA"/>
</dbReference>
<dbReference type="InterPro" id="IPR037284">
    <property type="entry name" value="SUF_FeS_clus_asmbl_SufBD_sf"/>
</dbReference>
<reference evidence="2 3" key="1">
    <citation type="journal article" date="2015" name="Nature">
        <title>rRNA introns, odd ribosomes, and small enigmatic genomes across a large radiation of phyla.</title>
        <authorList>
            <person name="Brown C.T."/>
            <person name="Hug L.A."/>
            <person name="Thomas B.C."/>
            <person name="Sharon I."/>
            <person name="Castelle C.J."/>
            <person name="Singh A."/>
            <person name="Wilkins M.J."/>
            <person name="Williams K.H."/>
            <person name="Banfield J.F."/>
        </authorList>
    </citation>
    <scope>NUCLEOTIDE SEQUENCE [LARGE SCALE GENOMIC DNA]</scope>
</reference>